<feature type="compositionally biased region" description="Basic and acidic residues" evidence="1">
    <location>
        <begin position="43"/>
        <end position="53"/>
    </location>
</feature>
<dbReference type="RefSeq" id="WP_247029649.1">
    <property type="nucleotide sequence ID" value="NZ_JALKCH010000007.1"/>
</dbReference>
<feature type="region of interest" description="Disordered" evidence="1">
    <location>
        <begin position="30"/>
        <end position="67"/>
    </location>
</feature>
<evidence type="ECO:0000313" key="3">
    <source>
        <dbReference type="Proteomes" id="UP001203284"/>
    </source>
</evidence>
<sequence>MTNTRSAAATGLPPNINRAIDEAIAVAELTGPQTGSRRTQRGARYDAPADRPVVEFTNEEEDRDLDQGDLENQICRVAYAARLAQIARDNADDMVDENALHMAIDLVAQEAEAARALFQQIHSARMST</sequence>
<evidence type="ECO:0000313" key="2">
    <source>
        <dbReference type="EMBL" id="MCK0197759.1"/>
    </source>
</evidence>
<accession>A0ABT0DCT1</accession>
<keyword evidence="3" id="KW-1185">Reference proteome</keyword>
<dbReference type="EMBL" id="JALKCH010000007">
    <property type="protein sequence ID" value="MCK0197759.1"/>
    <property type="molecule type" value="Genomic_DNA"/>
</dbReference>
<feature type="compositionally biased region" description="Acidic residues" evidence="1">
    <location>
        <begin position="57"/>
        <end position="67"/>
    </location>
</feature>
<dbReference type="Proteomes" id="UP001203284">
    <property type="component" value="Unassembled WGS sequence"/>
</dbReference>
<comment type="caution">
    <text evidence="2">The sequence shown here is derived from an EMBL/GenBank/DDBJ whole genome shotgun (WGS) entry which is preliminary data.</text>
</comment>
<evidence type="ECO:0000256" key="1">
    <source>
        <dbReference type="SAM" id="MobiDB-lite"/>
    </source>
</evidence>
<reference evidence="2 3" key="1">
    <citation type="submission" date="2022-04" db="EMBL/GenBank/DDBJ databases">
        <authorList>
            <person name="Grouzdev D.S."/>
            <person name="Pantiukh K.S."/>
            <person name="Krutkina M.S."/>
        </authorList>
    </citation>
    <scope>NUCLEOTIDE SEQUENCE [LARGE SCALE GENOMIC DNA]</scope>
    <source>
        <strain evidence="2 3">6x-1</strain>
    </source>
</reference>
<gene>
    <name evidence="2" type="ORF">MWN34_12640</name>
</gene>
<protein>
    <submittedName>
        <fullName evidence="2">Uncharacterized protein</fullName>
    </submittedName>
</protein>
<name>A0ABT0DCT1_9HYPH</name>
<proteinExistence type="predicted"/>
<organism evidence="2 3">
    <name type="scientific">Ancylobacter crimeensis</name>
    <dbReference type="NCBI Taxonomy" id="2579147"/>
    <lineage>
        <taxon>Bacteria</taxon>
        <taxon>Pseudomonadati</taxon>
        <taxon>Pseudomonadota</taxon>
        <taxon>Alphaproteobacteria</taxon>
        <taxon>Hyphomicrobiales</taxon>
        <taxon>Xanthobacteraceae</taxon>
        <taxon>Ancylobacter</taxon>
    </lineage>
</organism>